<dbReference type="InterPro" id="IPR050111">
    <property type="entry name" value="C-type_lectin/snaclec_domain"/>
</dbReference>
<dbReference type="Ensembl" id="ENSGACT00000056145.1">
    <property type="protein sequence ID" value="ENSGACP00000028978.1"/>
    <property type="gene ID" value="ENSGACG00000035318.1"/>
</dbReference>
<reference evidence="2" key="3">
    <citation type="submission" date="2025-09" db="UniProtKB">
        <authorList>
            <consortium name="Ensembl"/>
        </authorList>
    </citation>
    <scope>IDENTIFICATION</scope>
</reference>
<proteinExistence type="predicted"/>
<dbReference type="GeneTree" id="ENSGT00940000174731"/>
<dbReference type="AlphaFoldDB" id="A0AAQ4NTE8"/>
<dbReference type="InterPro" id="IPR016187">
    <property type="entry name" value="CTDL_fold"/>
</dbReference>
<evidence type="ECO:0000313" key="2">
    <source>
        <dbReference type="Ensembl" id="ENSGACP00000028978.1"/>
    </source>
</evidence>
<name>A0AAQ4NTE8_GASAC</name>
<evidence type="ECO:0000313" key="3">
    <source>
        <dbReference type="Proteomes" id="UP000007635"/>
    </source>
</evidence>
<feature type="domain" description="C-type lectin" evidence="1">
    <location>
        <begin position="59"/>
        <end position="125"/>
    </location>
</feature>
<dbReference type="SUPFAM" id="SSF56436">
    <property type="entry name" value="C-type lectin-like"/>
    <property type="match status" value="1"/>
</dbReference>
<dbReference type="InterPro" id="IPR001304">
    <property type="entry name" value="C-type_lectin-like"/>
</dbReference>
<dbReference type="Gene3D" id="3.10.100.10">
    <property type="entry name" value="Mannose-Binding Protein A, subunit A"/>
    <property type="match status" value="1"/>
</dbReference>
<keyword evidence="3" id="KW-1185">Reference proteome</keyword>
<dbReference type="PROSITE" id="PS50041">
    <property type="entry name" value="C_TYPE_LECTIN_2"/>
    <property type="match status" value="1"/>
</dbReference>
<protein>
    <recommendedName>
        <fullName evidence="1">C-type lectin domain-containing protein</fullName>
    </recommendedName>
</protein>
<sequence>TISSMHLAALCKTVHKAIWSQQHAPVALLVGSGSGCRVPSDDPLFQLQRGQCPMSWYSFISRIYKYFATGLTWADAEIHCVSNGANLVSIHSLEGQKFVENLMKTFDPAEGRTWFGLSDSHREGP</sequence>
<evidence type="ECO:0000259" key="1">
    <source>
        <dbReference type="PROSITE" id="PS50041"/>
    </source>
</evidence>
<dbReference type="Pfam" id="PF00059">
    <property type="entry name" value="Lectin_C"/>
    <property type="match status" value="1"/>
</dbReference>
<accession>A0AAQ4NTE8</accession>
<dbReference type="InterPro" id="IPR016186">
    <property type="entry name" value="C-type_lectin-like/link_sf"/>
</dbReference>
<reference evidence="2 3" key="1">
    <citation type="journal article" date="2021" name="G3 (Bethesda)">
        <title>Improved contiguity of the threespine stickleback genome using long-read sequencing.</title>
        <authorList>
            <person name="Nath S."/>
            <person name="Shaw D.E."/>
            <person name="White M.A."/>
        </authorList>
    </citation>
    <scope>NUCLEOTIDE SEQUENCE [LARGE SCALE GENOMIC DNA]</scope>
    <source>
        <strain evidence="2 3">Lake Benthic</strain>
    </source>
</reference>
<reference evidence="2" key="2">
    <citation type="submission" date="2025-08" db="UniProtKB">
        <authorList>
            <consortium name="Ensembl"/>
        </authorList>
    </citation>
    <scope>IDENTIFICATION</scope>
</reference>
<organism evidence="2 3">
    <name type="scientific">Gasterosteus aculeatus aculeatus</name>
    <name type="common">three-spined stickleback</name>
    <dbReference type="NCBI Taxonomy" id="481459"/>
    <lineage>
        <taxon>Eukaryota</taxon>
        <taxon>Metazoa</taxon>
        <taxon>Chordata</taxon>
        <taxon>Craniata</taxon>
        <taxon>Vertebrata</taxon>
        <taxon>Euteleostomi</taxon>
        <taxon>Actinopterygii</taxon>
        <taxon>Neopterygii</taxon>
        <taxon>Teleostei</taxon>
        <taxon>Neoteleostei</taxon>
        <taxon>Acanthomorphata</taxon>
        <taxon>Eupercaria</taxon>
        <taxon>Perciformes</taxon>
        <taxon>Cottioidei</taxon>
        <taxon>Gasterosteales</taxon>
        <taxon>Gasterosteidae</taxon>
        <taxon>Gasterosteus</taxon>
    </lineage>
</organism>
<dbReference type="Proteomes" id="UP000007635">
    <property type="component" value="Chromosome VII"/>
</dbReference>
<dbReference type="PANTHER" id="PTHR22803">
    <property type="entry name" value="MANNOSE, PHOSPHOLIPASE, LECTIN RECEPTOR RELATED"/>
    <property type="match status" value="1"/>
</dbReference>